<evidence type="ECO:0000313" key="2">
    <source>
        <dbReference type="EMBL" id="ACA39945.1"/>
    </source>
</evidence>
<reference evidence="2 3" key="1">
    <citation type="journal article" date="2008" name="J. Bacteriol.">
        <title>Complete genome sequence of the mosquitocidal bacterium Bacillus sphaericus C3-41 and comparison with those of closely related Bacillus species.</title>
        <authorList>
            <person name="Hu X."/>
            <person name="Fan W."/>
            <person name="Han B."/>
            <person name="Liu H."/>
            <person name="Zheng D."/>
            <person name="Li Q."/>
            <person name="Dong W."/>
            <person name="Yan J."/>
            <person name="Gao M."/>
            <person name="Berry C."/>
            <person name="Yuan Z."/>
        </authorList>
    </citation>
    <scope>NUCLEOTIDE SEQUENCE [LARGE SCALE GENOMIC DNA]</scope>
    <source>
        <strain evidence="2 3">C3-41</strain>
    </source>
</reference>
<feature type="region of interest" description="Disordered" evidence="1">
    <location>
        <begin position="1"/>
        <end position="41"/>
    </location>
</feature>
<proteinExistence type="predicted"/>
<sequence>MAFVPRSTEKDQDHWDIDRWENDGGSSLGGKGRQICLPTNS</sequence>
<dbReference type="KEGG" id="lsp:Bsph_2392"/>
<organism evidence="2 3">
    <name type="scientific">Lysinibacillus sphaericus (strain C3-41)</name>
    <dbReference type="NCBI Taxonomy" id="444177"/>
    <lineage>
        <taxon>Bacteria</taxon>
        <taxon>Bacillati</taxon>
        <taxon>Bacillota</taxon>
        <taxon>Bacilli</taxon>
        <taxon>Bacillales</taxon>
        <taxon>Bacillaceae</taxon>
        <taxon>Lysinibacillus</taxon>
    </lineage>
</organism>
<gene>
    <name evidence="2" type="ordered locus">Bsph_2392</name>
</gene>
<evidence type="ECO:0000313" key="3">
    <source>
        <dbReference type="Proteomes" id="UP000002164"/>
    </source>
</evidence>
<dbReference type="EMBL" id="CP000817">
    <property type="protein sequence ID" value="ACA39945.1"/>
    <property type="molecule type" value="Genomic_DNA"/>
</dbReference>
<dbReference type="AlphaFoldDB" id="B1HWW0"/>
<feature type="compositionally biased region" description="Basic and acidic residues" evidence="1">
    <location>
        <begin position="7"/>
        <end position="22"/>
    </location>
</feature>
<evidence type="ECO:0000256" key="1">
    <source>
        <dbReference type="SAM" id="MobiDB-lite"/>
    </source>
</evidence>
<dbReference type="EnsemblBacteria" id="ACA39945">
    <property type="protein sequence ID" value="ACA39945"/>
    <property type="gene ID" value="Bsph_2392"/>
</dbReference>
<dbReference type="Proteomes" id="UP000002164">
    <property type="component" value="Chromosome"/>
</dbReference>
<name>B1HWW0_LYSSC</name>
<accession>B1HWW0</accession>
<protein>
    <submittedName>
        <fullName evidence="2">Uncharacterized protein</fullName>
    </submittedName>
</protein>
<dbReference type="HOGENOM" id="CLU_3272395_0_0_9"/>